<dbReference type="Proteomes" id="UP000704176">
    <property type="component" value="Unassembled WGS sequence"/>
</dbReference>
<keyword evidence="3" id="KW-1185">Reference proteome</keyword>
<dbReference type="RefSeq" id="WP_224312688.1">
    <property type="nucleotide sequence ID" value="NZ_JAIRBM010000005.1"/>
</dbReference>
<organism evidence="2 3">
    <name type="scientific">Microvirga puerhi</name>
    <dbReference type="NCBI Taxonomy" id="2876078"/>
    <lineage>
        <taxon>Bacteria</taxon>
        <taxon>Pseudomonadati</taxon>
        <taxon>Pseudomonadota</taxon>
        <taxon>Alphaproteobacteria</taxon>
        <taxon>Hyphomicrobiales</taxon>
        <taxon>Methylobacteriaceae</taxon>
        <taxon>Microvirga</taxon>
    </lineage>
</organism>
<dbReference type="Pfam" id="PF00857">
    <property type="entry name" value="Isochorismatase"/>
    <property type="match status" value="1"/>
</dbReference>
<dbReference type="PANTHER" id="PTHR14119:SF3">
    <property type="entry name" value="ISOCHORISMATASE DOMAIN-CONTAINING PROTEIN 2"/>
    <property type="match status" value="1"/>
</dbReference>
<name>A0ABS7VLE6_9HYPH</name>
<reference evidence="2 3" key="1">
    <citation type="submission" date="2021-09" db="EMBL/GenBank/DDBJ databases">
        <title>The complete genome sequence of a new microorganism.</title>
        <authorList>
            <person name="Zi Z."/>
        </authorList>
    </citation>
    <scope>NUCLEOTIDE SEQUENCE [LARGE SCALE GENOMIC DNA]</scope>
    <source>
        <strain evidence="2 3">WGZ8</strain>
    </source>
</reference>
<sequence>MLLNATRSQLMIVDMQQRLMPAIDHGEDLMPRVNLLLRGAERLGIPVTVTEQYPKGLGPTVTPVLDALPTASVVLPKVHFSAAGDDAIMERVTMLRGQGRDQIVLCGVEAHVCVLQSALGFRMAGLHTYVVGDAVSSRAPASVAAACARLLHAGCHWITSEMAIFEWLEEAGTDNFRALSALLK</sequence>
<evidence type="ECO:0000313" key="3">
    <source>
        <dbReference type="Proteomes" id="UP000704176"/>
    </source>
</evidence>
<dbReference type="PANTHER" id="PTHR14119">
    <property type="entry name" value="HYDROLASE"/>
    <property type="match status" value="1"/>
</dbReference>
<feature type="domain" description="Isochorismatase-like" evidence="1">
    <location>
        <begin position="9"/>
        <end position="161"/>
    </location>
</feature>
<accession>A0ABS7VLE6</accession>
<dbReference type="InterPro" id="IPR050993">
    <property type="entry name" value="Isochorismatase_domain"/>
</dbReference>
<evidence type="ECO:0000259" key="1">
    <source>
        <dbReference type="Pfam" id="PF00857"/>
    </source>
</evidence>
<dbReference type="EMBL" id="JAIRBM010000005">
    <property type="protein sequence ID" value="MBZ6076363.1"/>
    <property type="molecule type" value="Genomic_DNA"/>
</dbReference>
<gene>
    <name evidence="2" type="ORF">K9B37_08685</name>
</gene>
<dbReference type="Gene3D" id="3.40.50.850">
    <property type="entry name" value="Isochorismatase-like"/>
    <property type="match status" value="1"/>
</dbReference>
<dbReference type="SUPFAM" id="SSF52499">
    <property type="entry name" value="Isochorismatase-like hydrolases"/>
    <property type="match status" value="1"/>
</dbReference>
<dbReference type="InterPro" id="IPR000868">
    <property type="entry name" value="Isochorismatase-like_dom"/>
</dbReference>
<protein>
    <submittedName>
        <fullName evidence="2">Isochorismatase family protein</fullName>
    </submittedName>
</protein>
<dbReference type="InterPro" id="IPR036380">
    <property type="entry name" value="Isochorismatase-like_sf"/>
</dbReference>
<proteinExistence type="predicted"/>
<evidence type="ECO:0000313" key="2">
    <source>
        <dbReference type="EMBL" id="MBZ6076363.1"/>
    </source>
</evidence>
<comment type="caution">
    <text evidence="2">The sequence shown here is derived from an EMBL/GenBank/DDBJ whole genome shotgun (WGS) entry which is preliminary data.</text>
</comment>